<keyword evidence="2" id="KW-1185">Reference proteome</keyword>
<evidence type="ECO:0000313" key="2">
    <source>
        <dbReference type="Proteomes" id="UP000030764"/>
    </source>
</evidence>
<sequence>MASATWRCPPEFCRTRLHRVSTASSTSTRRGAAAGRFGACRTVADPRVSPETTSTLWQTAGPAVEALRTILRAIAFCWNKEADEAYKKLKIVQLESLALAIVD</sequence>
<dbReference type="Proteomes" id="UP000030764">
    <property type="component" value="Unassembled WGS sequence"/>
</dbReference>
<gene>
    <name evidence="1" type="ORF">M513_13031</name>
</gene>
<dbReference type="AlphaFoldDB" id="A0A085LMA1"/>
<proteinExistence type="predicted"/>
<reference evidence="1 2" key="1">
    <citation type="journal article" date="2014" name="Nat. Genet.">
        <title>Genome and transcriptome of the porcine whipworm Trichuris suis.</title>
        <authorList>
            <person name="Jex A.R."/>
            <person name="Nejsum P."/>
            <person name="Schwarz E.M."/>
            <person name="Hu L."/>
            <person name="Young N.D."/>
            <person name="Hall R.S."/>
            <person name="Korhonen P.K."/>
            <person name="Liao S."/>
            <person name="Thamsborg S."/>
            <person name="Xia J."/>
            <person name="Xu P."/>
            <person name="Wang S."/>
            <person name="Scheerlinck J.P."/>
            <person name="Hofmann A."/>
            <person name="Sternberg P.W."/>
            <person name="Wang J."/>
            <person name="Gasser R.B."/>
        </authorList>
    </citation>
    <scope>NUCLEOTIDE SEQUENCE [LARGE SCALE GENOMIC DNA]</scope>
    <source>
        <strain evidence="1">DCEP-RM93M</strain>
    </source>
</reference>
<evidence type="ECO:0000313" key="1">
    <source>
        <dbReference type="EMBL" id="KFD46097.1"/>
    </source>
</evidence>
<organism evidence="1 2">
    <name type="scientific">Trichuris suis</name>
    <name type="common">pig whipworm</name>
    <dbReference type="NCBI Taxonomy" id="68888"/>
    <lineage>
        <taxon>Eukaryota</taxon>
        <taxon>Metazoa</taxon>
        <taxon>Ecdysozoa</taxon>
        <taxon>Nematoda</taxon>
        <taxon>Enoplea</taxon>
        <taxon>Dorylaimia</taxon>
        <taxon>Trichinellida</taxon>
        <taxon>Trichuridae</taxon>
        <taxon>Trichuris</taxon>
    </lineage>
</organism>
<protein>
    <submittedName>
        <fullName evidence="1">Uncharacterized protein</fullName>
    </submittedName>
</protein>
<accession>A0A085LMA1</accession>
<dbReference type="EMBL" id="KL363394">
    <property type="protein sequence ID" value="KFD46097.1"/>
    <property type="molecule type" value="Genomic_DNA"/>
</dbReference>
<name>A0A085LMA1_9BILA</name>